<evidence type="ECO:0000313" key="8">
    <source>
        <dbReference type="EMBL" id="MBY85038.1"/>
    </source>
</evidence>
<dbReference type="SMART" id="SM00980">
    <property type="entry name" value="THAP"/>
    <property type="match status" value="1"/>
</dbReference>
<feature type="compositionally biased region" description="Acidic residues" evidence="6">
    <location>
        <begin position="177"/>
        <end position="187"/>
    </location>
</feature>
<feature type="region of interest" description="Disordered" evidence="6">
    <location>
        <begin position="150"/>
        <end position="187"/>
    </location>
</feature>
<evidence type="ECO:0000256" key="3">
    <source>
        <dbReference type="ARBA" id="ARBA00022833"/>
    </source>
</evidence>
<evidence type="ECO:0000259" key="7">
    <source>
        <dbReference type="PROSITE" id="PS50950"/>
    </source>
</evidence>
<proteinExistence type="predicted"/>
<dbReference type="PANTHER" id="PTHR31751">
    <property type="entry name" value="SI:CH211-108C17.2-RELATED-RELATED"/>
    <property type="match status" value="1"/>
</dbReference>
<evidence type="ECO:0000256" key="5">
    <source>
        <dbReference type="PROSITE-ProRule" id="PRU00309"/>
    </source>
</evidence>
<accession>A0A2S2R4Z4</accession>
<dbReference type="Pfam" id="PF05485">
    <property type="entry name" value="THAP"/>
    <property type="match status" value="1"/>
</dbReference>
<feature type="domain" description="THAP-type" evidence="7">
    <location>
        <begin position="1"/>
        <end position="91"/>
    </location>
</feature>
<gene>
    <name evidence="8" type="primary">THAP2_1</name>
    <name evidence="8" type="ORF">g.140738</name>
</gene>
<dbReference type="SMART" id="SM00692">
    <property type="entry name" value="DM3"/>
    <property type="match status" value="1"/>
</dbReference>
<evidence type="ECO:0000256" key="6">
    <source>
        <dbReference type="SAM" id="MobiDB-lite"/>
    </source>
</evidence>
<keyword evidence="3" id="KW-0862">Zinc</keyword>
<keyword evidence="1" id="KW-0479">Metal-binding</keyword>
<protein>
    <submittedName>
        <fullName evidence="8">THAP domain-containing protein 2</fullName>
    </submittedName>
</protein>
<dbReference type="GO" id="GO:0008270">
    <property type="term" value="F:zinc ion binding"/>
    <property type="evidence" value="ECO:0007669"/>
    <property type="project" value="UniProtKB-KW"/>
</dbReference>
<dbReference type="GO" id="GO:0003677">
    <property type="term" value="F:DNA binding"/>
    <property type="evidence" value="ECO:0007669"/>
    <property type="project" value="UniProtKB-UniRule"/>
</dbReference>
<dbReference type="EMBL" id="GGMS01015835">
    <property type="protein sequence ID" value="MBY85038.1"/>
    <property type="molecule type" value="Transcribed_RNA"/>
</dbReference>
<evidence type="ECO:0000256" key="1">
    <source>
        <dbReference type="ARBA" id="ARBA00022723"/>
    </source>
</evidence>
<keyword evidence="4 5" id="KW-0238">DNA-binding</keyword>
<dbReference type="SUPFAM" id="SSF57716">
    <property type="entry name" value="Glucocorticoid receptor-like (DNA-binding domain)"/>
    <property type="match status" value="1"/>
</dbReference>
<dbReference type="AlphaFoldDB" id="A0A2S2R4Z4"/>
<organism evidence="8">
    <name type="scientific">Sipha flava</name>
    <name type="common">yellow sugarcane aphid</name>
    <dbReference type="NCBI Taxonomy" id="143950"/>
    <lineage>
        <taxon>Eukaryota</taxon>
        <taxon>Metazoa</taxon>
        <taxon>Ecdysozoa</taxon>
        <taxon>Arthropoda</taxon>
        <taxon>Hexapoda</taxon>
        <taxon>Insecta</taxon>
        <taxon>Pterygota</taxon>
        <taxon>Neoptera</taxon>
        <taxon>Paraneoptera</taxon>
        <taxon>Hemiptera</taxon>
        <taxon>Sternorrhyncha</taxon>
        <taxon>Aphidomorpha</taxon>
        <taxon>Aphidoidea</taxon>
        <taxon>Aphididae</taxon>
        <taxon>Sipha</taxon>
    </lineage>
</organism>
<dbReference type="InterPro" id="IPR038441">
    <property type="entry name" value="THAP_Znf_sf"/>
</dbReference>
<dbReference type="InterPro" id="IPR006612">
    <property type="entry name" value="THAP_Znf"/>
</dbReference>
<dbReference type="PANTHER" id="PTHR31751:SF42">
    <property type="entry name" value="PROTEIN CBG10204"/>
    <property type="match status" value="1"/>
</dbReference>
<feature type="compositionally biased region" description="Polar residues" evidence="6">
    <location>
        <begin position="156"/>
        <end position="166"/>
    </location>
</feature>
<evidence type="ECO:0000256" key="2">
    <source>
        <dbReference type="ARBA" id="ARBA00022771"/>
    </source>
</evidence>
<dbReference type="Gene3D" id="6.20.210.20">
    <property type="entry name" value="THAP domain"/>
    <property type="match status" value="1"/>
</dbReference>
<dbReference type="OrthoDB" id="6598889at2759"/>
<name>A0A2S2R4Z4_9HEMI</name>
<dbReference type="PROSITE" id="PS50950">
    <property type="entry name" value="ZF_THAP"/>
    <property type="match status" value="1"/>
</dbReference>
<sequence>MTLCCVYGCSSYSGKNVQFFSFPRKDKHPGTFKKWVSFCKRKNFVPSSGTRICSKHFRTEDMNQSDLLRKQLMPNENIRIRLNVDAAPTVRFDDEKITPKTVRRQLLRTSTPKKVKLQPSTSTNIICKNNCQKQNSEEFLINSNVENKNDKGIQCDMNNETNTDATESFDFPSDISSTDDESETTYGEDEEQLDYLSAKTHSLEKVDSNASFIVFWDCLSELFIHCRQCSSKIISKTYFTQGALLSITTVCNKGHKLQWSSQKKIGRRPQGNILIGSALMLSGVLFTQMTAFCQSLNLLFFSRPVYDKIIKYYAGRVICEVWDDHRKKNLELLKTSDIWLSGDGQFDSPGFSAKYCTYSIMDLHTSKIIDFKLVQKGMFQGDLERKACELLLENLTNEENMKIKLFLSDRHKGIRYYLRTQHPEIEHEFDIWHLTKSLMKRLKTLEKKHLDVFLWKSSINNHLWWSAQTCQGNGKILVEKFLSVLHHISNEHEWETSGEIKRCEHEPISEKESNEKLWINPLSESFFALKKILTAKDFIKDLEQAKHFVHTGRLESYHNVRLKYMPKRIHLKYNGMYLRSILAILDHNYNTGKNIIGDKMVFSKSLRKYTIKNTYERSKTDWRKQIMNKIEELSKENILEPMNISENVSVPQNIVLLPKPDLDEMREKKYSRFSNK</sequence>
<keyword evidence="2 5" id="KW-0863">Zinc-finger</keyword>
<evidence type="ECO:0000256" key="4">
    <source>
        <dbReference type="ARBA" id="ARBA00023125"/>
    </source>
</evidence>
<reference evidence="8" key="1">
    <citation type="submission" date="2018-04" db="EMBL/GenBank/DDBJ databases">
        <title>Transcriptome assembly of Sipha flava.</title>
        <authorList>
            <person name="Scully E.D."/>
            <person name="Geib S.M."/>
            <person name="Palmer N.A."/>
            <person name="Koch K."/>
            <person name="Bradshaw J."/>
            <person name="Heng-Moss T."/>
            <person name="Sarath G."/>
        </authorList>
    </citation>
    <scope>NUCLEOTIDE SEQUENCE</scope>
</reference>